<dbReference type="PANTHER" id="PTHR43441:SF6">
    <property type="entry name" value="N-ACETYLTRANSFERASE DOMAIN-CONTAINING PROTEIN"/>
    <property type="match status" value="1"/>
</dbReference>
<dbReference type="PROSITE" id="PS51186">
    <property type="entry name" value="GNAT"/>
    <property type="match status" value="1"/>
</dbReference>
<dbReference type="Proteomes" id="UP000605897">
    <property type="component" value="Unassembled WGS sequence"/>
</dbReference>
<dbReference type="InterPro" id="IPR016181">
    <property type="entry name" value="Acyl_CoA_acyltransferase"/>
</dbReference>
<dbReference type="Gene3D" id="3.40.630.30">
    <property type="match status" value="1"/>
</dbReference>
<comment type="caution">
    <text evidence="2">The sequence shown here is derived from an EMBL/GenBank/DDBJ whole genome shotgun (WGS) entry which is preliminary data.</text>
</comment>
<sequence>MFSSTDRLLLRPWTSAEAAAVRAGDRRPDWAADFPAEGDVVIAGLLAERPDWLTEFGHHLIVERASGLVVGSIGLFWPPEDGVVEIGYGIVPSRRGRRYAAEATVALTRFALTSPAVRSVSAQVEHTNPASVRVLEAAGFTCVSDDGDVLRFSSRA</sequence>
<evidence type="ECO:0000313" key="2">
    <source>
        <dbReference type="EMBL" id="GHE93417.1"/>
    </source>
</evidence>
<feature type="domain" description="N-acetyltransferase" evidence="1">
    <location>
        <begin position="8"/>
        <end position="156"/>
    </location>
</feature>
<dbReference type="RefSeq" id="WP_229874460.1">
    <property type="nucleotide sequence ID" value="NZ_BNAU01000002.1"/>
</dbReference>
<dbReference type="EMBL" id="BNAU01000002">
    <property type="protein sequence ID" value="GHE93417.1"/>
    <property type="molecule type" value="Genomic_DNA"/>
</dbReference>
<keyword evidence="3" id="KW-1185">Reference proteome</keyword>
<reference evidence="3" key="1">
    <citation type="journal article" date="2019" name="Int. J. Syst. Evol. Microbiol.">
        <title>The Global Catalogue of Microorganisms (GCM) 10K type strain sequencing project: providing services to taxonomists for standard genome sequencing and annotation.</title>
        <authorList>
            <consortium name="The Broad Institute Genomics Platform"/>
            <consortium name="The Broad Institute Genome Sequencing Center for Infectious Disease"/>
            <person name="Wu L."/>
            <person name="Ma J."/>
        </authorList>
    </citation>
    <scope>NUCLEOTIDE SEQUENCE [LARGE SCALE GENOMIC DNA]</scope>
    <source>
        <strain evidence="3">CGMCC 4.7677</strain>
    </source>
</reference>
<dbReference type="InterPro" id="IPR051908">
    <property type="entry name" value="Ribosomal_N-acetyltransferase"/>
</dbReference>
<dbReference type="SUPFAM" id="SSF55729">
    <property type="entry name" value="Acyl-CoA N-acyltransferases (Nat)"/>
    <property type="match status" value="1"/>
</dbReference>
<dbReference type="Pfam" id="PF13302">
    <property type="entry name" value="Acetyltransf_3"/>
    <property type="match status" value="1"/>
</dbReference>
<organism evidence="2 3">
    <name type="scientific">Amycolatopsis deserti</name>
    <dbReference type="NCBI Taxonomy" id="185696"/>
    <lineage>
        <taxon>Bacteria</taxon>
        <taxon>Bacillati</taxon>
        <taxon>Actinomycetota</taxon>
        <taxon>Actinomycetes</taxon>
        <taxon>Pseudonocardiales</taxon>
        <taxon>Pseudonocardiaceae</taxon>
        <taxon>Amycolatopsis</taxon>
    </lineage>
</organism>
<gene>
    <name evidence="2" type="ORF">GCM10017786_27720</name>
</gene>
<proteinExistence type="predicted"/>
<accession>A0ABQ3ISU8</accession>
<protein>
    <recommendedName>
        <fullName evidence="1">N-acetyltransferase domain-containing protein</fullName>
    </recommendedName>
</protein>
<evidence type="ECO:0000259" key="1">
    <source>
        <dbReference type="PROSITE" id="PS51186"/>
    </source>
</evidence>
<dbReference type="PANTHER" id="PTHR43441">
    <property type="entry name" value="RIBOSOMAL-PROTEIN-SERINE ACETYLTRANSFERASE"/>
    <property type="match status" value="1"/>
</dbReference>
<dbReference type="InterPro" id="IPR000182">
    <property type="entry name" value="GNAT_dom"/>
</dbReference>
<name>A0ABQ3ISU8_9PSEU</name>
<evidence type="ECO:0000313" key="3">
    <source>
        <dbReference type="Proteomes" id="UP000605897"/>
    </source>
</evidence>